<evidence type="ECO:0000313" key="1">
    <source>
        <dbReference type="EMBL" id="SHK92440.1"/>
    </source>
</evidence>
<gene>
    <name evidence="1" type="ORF">SAMN05421803_14314</name>
</gene>
<accession>A0A1M6WF95</accession>
<dbReference type="OrthoDB" id="3429333at2"/>
<reference evidence="1 2" key="1">
    <citation type="submission" date="2016-11" db="EMBL/GenBank/DDBJ databases">
        <authorList>
            <person name="Jaros S."/>
            <person name="Januszkiewicz K."/>
            <person name="Wedrychowicz H."/>
        </authorList>
    </citation>
    <scope>NUCLEOTIDE SEQUENCE [LARGE SCALE GENOMIC DNA]</scope>
    <source>
        <strain evidence="1 2">CGMCC 4.5723</strain>
    </source>
</reference>
<dbReference type="EMBL" id="FQZK01000043">
    <property type="protein sequence ID" value="SHK92440.1"/>
    <property type="molecule type" value="Genomic_DNA"/>
</dbReference>
<dbReference type="Proteomes" id="UP000184452">
    <property type="component" value="Unassembled WGS sequence"/>
</dbReference>
<dbReference type="STRING" id="758803.SAMN05421803_14314"/>
<sequence length="100" mass="11793">MPPIRHRPRVHRWREDTSQGEAWCYQVRCECGTEFGEYYAERLAETERAEHRMAVAPPREQRCRDPKRHRMQSWDRCCVCADQLPLPGMEDPAALAGNPR</sequence>
<dbReference type="RefSeq" id="WP_073384345.1">
    <property type="nucleotide sequence ID" value="NZ_FQZK01000043.1"/>
</dbReference>
<protein>
    <submittedName>
        <fullName evidence="1">Uncharacterized protein</fullName>
    </submittedName>
</protein>
<organism evidence="1 2">
    <name type="scientific">Nocardiopsis flavescens</name>
    <dbReference type="NCBI Taxonomy" id="758803"/>
    <lineage>
        <taxon>Bacteria</taxon>
        <taxon>Bacillati</taxon>
        <taxon>Actinomycetota</taxon>
        <taxon>Actinomycetes</taxon>
        <taxon>Streptosporangiales</taxon>
        <taxon>Nocardiopsidaceae</taxon>
        <taxon>Nocardiopsis</taxon>
    </lineage>
</organism>
<name>A0A1M6WF95_9ACTN</name>
<evidence type="ECO:0000313" key="2">
    <source>
        <dbReference type="Proteomes" id="UP000184452"/>
    </source>
</evidence>
<proteinExistence type="predicted"/>
<dbReference type="AlphaFoldDB" id="A0A1M6WF95"/>
<keyword evidence="2" id="KW-1185">Reference proteome</keyword>